<dbReference type="GO" id="GO:0005730">
    <property type="term" value="C:nucleolus"/>
    <property type="evidence" value="ECO:0007669"/>
    <property type="project" value="TreeGrafter"/>
</dbReference>
<feature type="compositionally biased region" description="Pro residues" evidence="1">
    <location>
        <begin position="338"/>
        <end position="348"/>
    </location>
</feature>
<dbReference type="SUPFAM" id="SSF81631">
    <property type="entry name" value="PAP/OAS1 substrate-binding domain"/>
    <property type="match status" value="1"/>
</dbReference>
<feature type="compositionally biased region" description="Basic and acidic residues" evidence="1">
    <location>
        <begin position="594"/>
        <end position="612"/>
    </location>
</feature>
<evidence type="ECO:0000313" key="2">
    <source>
        <dbReference type="EMBL" id="GMH63850.1"/>
    </source>
</evidence>
<dbReference type="GO" id="GO:0031123">
    <property type="term" value="P:RNA 3'-end processing"/>
    <property type="evidence" value="ECO:0007669"/>
    <property type="project" value="TreeGrafter"/>
</dbReference>
<dbReference type="OrthoDB" id="49257at2759"/>
<dbReference type="GO" id="GO:0031499">
    <property type="term" value="C:TRAMP complex"/>
    <property type="evidence" value="ECO:0007669"/>
    <property type="project" value="TreeGrafter"/>
</dbReference>
<feature type="region of interest" description="Disordered" evidence="1">
    <location>
        <begin position="194"/>
        <end position="235"/>
    </location>
</feature>
<feature type="region of interest" description="Disordered" evidence="1">
    <location>
        <begin position="1"/>
        <end position="49"/>
    </location>
</feature>
<dbReference type="InterPro" id="IPR045862">
    <property type="entry name" value="Trf4-like"/>
</dbReference>
<dbReference type="GO" id="GO:0003729">
    <property type="term" value="F:mRNA binding"/>
    <property type="evidence" value="ECO:0007669"/>
    <property type="project" value="TreeGrafter"/>
</dbReference>
<dbReference type="EMBL" id="BRXZ01001154">
    <property type="protein sequence ID" value="GMH63850.1"/>
    <property type="molecule type" value="Genomic_DNA"/>
</dbReference>
<feature type="compositionally biased region" description="Low complexity" evidence="1">
    <location>
        <begin position="669"/>
        <end position="680"/>
    </location>
</feature>
<sequence>MSTNKNGTGGGKPGKKQKNGGSGGRGPTTAALRDMSRVKGYNPIKQHRGLKYRPQKNANGQYVEFSRPVPDGFTTKPIVSYTTNVNDLKPHSEMPWAHSLKLRTKTTDFDEFSVEILKFASYVIPNQSEKIIRELLIAKVKEIVESHNQVGGEGVEIMTFGSYASKGDVGLYSSDVDMIVRGAVERITANREKLEKGKEKSAGDKKRKEEKLDKWRKIVGGGDGGGGGGGGGEEAEAEVLQDYEEYEEKDKTAGSAKKEKAKEKEVIYVAGSDSEDLDSDDDGEFDFEIDRGGSGDVAKAGDGGKDNEKAGAGGGEEKEDVEVHMSSSTKSTSARGTPSPPVPPPSPPMSKREKDALRKDVVKTLRAIARKIATCRWCSSIECRSKAKVPIINFVTSYGVEGDVGCGGSMGVDTSDYSTKLVNEYPGMFEPLVLLLKMLLKQADLDKPFTGGVGSFKLYVMIAYHLEQLSKGRKCLPSVSATFVSFLDRYRRGGKGELTTQSVISACGGAADFRGNFRIGEVASILGRSWVSICMCIKVAQGHKGKGFSYIANIVDYAFLRRERNTSIRRAQKAISTDVMEMKKNRTLPPTVVLDKDTEGYKAANKDKKRNESSTSYQFKHPGKSSEERKKKKKRARAADLIDSPVQQQQQQQQQQSREGGGKAKKSKGVSSLVEGSSGSNPINIDRDADQLARGYGYGGASDFYNNHMYGDILGGANR</sequence>
<dbReference type="GO" id="GO:0043634">
    <property type="term" value="P:polyadenylation-dependent ncRNA catabolic process"/>
    <property type="evidence" value="ECO:0007669"/>
    <property type="project" value="TreeGrafter"/>
</dbReference>
<feature type="compositionally biased region" description="Gly residues" evidence="1">
    <location>
        <begin position="219"/>
        <end position="232"/>
    </location>
</feature>
<evidence type="ECO:0000256" key="1">
    <source>
        <dbReference type="SAM" id="MobiDB-lite"/>
    </source>
</evidence>
<dbReference type="Proteomes" id="UP001165082">
    <property type="component" value="Unassembled WGS sequence"/>
</dbReference>
<dbReference type="InterPro" id="IPR043519">
    <property type="entry name" value="NT_sf"/>
</dbReference>
<dbReference type="AlphaFoldDB" id="A0A9W7A9N7"/>
<accession>A0A9W7A9N7</accession>
<gene>
    <name evidence="2" type="ORF">TrRE_jg11675</name>
</gene>
<comment type="caution">
    <text evidence="2">The sequence shown here is derived from an EMBL/GenBank/DDBJ whole genome shotgun (WGS) entry which is preliminary data.</text>
</comment>
<dbReference type="GO" id="GO:1990817">
    <property type="term" value="F:poly(A) RNA polymerase activity"/>
    <property type="evidence" value="ECO:0007669"/>
    <property type="project" value="InterPro"/>
</dbReference>
<proteinExistence type="predicted"/>
<feature type="compositionally biased region" description="Acidic residues" evidence="1">
    <location>
        <begin position="273"/>
        <end position="287"/>
    </location>
</feature>
<feature type="region of interest" description="Disordered" evidence="1">
    <location>
        <begin position="271"/>
        <end position="356"/>
    </location>
</feature>
<evidence type="ECO:0000313" key="3">
    <source>
        <dbReference type="Proteomes" id="UP001165082"/>
    </source>
</evidence>
<name>A0A9W7A9N7_9STRA</name>
<feature type="region of interest" description="Disordered" evidence="1">
    <location>
        <begin position="586"/>
        <end position="686"/>
    </location>
</feature>
<feature type="compositionally biased region" description="Low complexity" evidence="1">
    <location>
        <begin position="647"/>
        <end position="658"/>
    </location>
</feature>
<feature type="compositionally biased region" description="Basic and acidic residues" evidence="1">
    <location>
        <begin position="194"/>
        <end position="216"/>
    </location>
</feature>
<dbReference type="PANTHER" id="PTHR23092:SF15">
    <property type="entry name" value="INACTIVE NON-CANONICAL POLY(A) RNA POLYMERASE PROTEIN TRF4-2-RELATED"/>
    <property type="match status" value="1"/>
</dbReference>
<feature type="compositionally biased region" description="Polar residues" evidence="1">
    <location>
        <begin position="325"/>
        <end position="336"/>
    </location>
</feature>
<evidence type="ECO:0008006" key="4">
    <source>
        <dbReference type="Google" id="ProtNLM"/>
    </source>
</evidence>
<organism evidence="2 3">
    <name type="scientific">Triparma retinervis</name>
    <dbReference type="NCBI Taxonomy" id="2557542"/>
    <lineage>
        <taxon>Eukaryota</taxon>
        <taxon>Sar</taxon>
        <taxon>Stramenopiles</taxon>
        <taxon>Ochrophyta</taxon>
        <taxon>Bolidophyceae</taxon>
        <taxon>Parmales</taxon>
        <taxon>Triparmaceae</taxon>
        <taxon>Triparma</taxon>
    </lineage>
</organism>
<reference evidence="2" key="1">
    <citation type="submission" date="2022-07" db="EMBL/GenBank/DDBJ databases">
        <title>Genome analysis of Parmales, a sister group of diatoms, reveals the evolutionary specialization of diatoms from phago-mixotrophs to photoautotrophs.</title>
        <authorList>
            <person name="Ban H."/>
            <person name="Sato S."/>
            <person name="Yoshikawa S."/>
            <person name="Kazumasa Y."/>
            <person name="Nakamura Y."/>
            <person name="Ichinomiya M."/>
            <person name="Saitoh K."/>
            <person name="Sato N."/>
            <person name="Blanc-Mathieu R."/>
            <person name="Endo H."/>
            <person name="Kuwata A."/>
            <person name="Ogata H."/>
        </authorList>
    </citation>
    <scope>NUCLEOTIDE SEQUENCE</scope>
</reference>
<dbReference type="PANTHER" id="PTHR23092">
    <property type="entry name" value="POLY(A) RNA POLYMERASE"/>
    <property type="match status" value="1"/>
</dbReference>
<protein>
    <recommendedName>
        <fullName evidence="4">Polymerase nucleotidyl transferase domain-containing protein</fullName>
    </recommendedName>
</protein>
<dbReference type="Gene3D" id="1.10.1410.10">
    <property type="match status" value="1"/>
</dbReference>
<dbReference type="SUPFAM" id="SSF81301">
    <property type="entry name" value="Nucleotidyltransferase"/>
    <property type="match status" value="1"/>
</dbReference>
<keyword evidence="3" id="KW-1185">Reference proteome</keyword>